<dbReference type="PROSITE" id="PS01186">
    <property type="entry name" value="EGF_2"/>
    <property type="match status" value="1"/>
</dbReference>
<protein>
    <recommendedName>
        <fullName evidence="7">EGF-like domain-containing protein</fullName>
    </recommendedName>
</protein>
<dbReference type="GO" id="GO:0000902">
    <property type="term" value="P:cell morphogenesis"/>
    <property type="evidence" value="ECO:0007669"/>
    <property type="project" value="UniProtKB-ARBA"/>
</dbReference>
<feature type="domain" description="EGF-like" evidence="7">
    <location>
        <begin position="98"/>
        <end position="136"/>
    </location>
</feature>
<dbReference type="Pfam" id="PF00008">
    <property type="entry name" value="EGF"/>
    <property type="match status" value="1"/>
</dbReference>
<gene>
    <name evidence="8" type="ORF">GSOID_T00017076001</name>
</gene>
<keyword evidence="1 6" id="KW-0245">EGF-like domain</keyword>
<feature type="disulfide bond" evidence="6">
    <location>
        <begin position="162"/>
        <end position="171"/>
    </location>
</feature>
<feature type="domain" description="EGF-like" evidence="7">
    <location>
        <begin position="137"/>
        <end position="172"/>
    </location>
</feature>
<evidence type="ECO:0000256" key="1">
    <source>
        <dbReference type="ARBA" id="ARBA00022536"/>
    </source>
</evidence>
<evidence type="ECO:0000256" key="5">
    <source>
        <dbReference type="ARBA" id="ARBA00023180"/>
    </source>
</evidence>
<dbReference type="SUPFAM" id="SSF57196">
    <property type="entry name" value="EGF/Laminin"/>
    <property type="match status" value="3"/>
</dbReference>
<evidence type="ECO:0000256" key="4">
    <source>
        <dbReference type="ARBA" id="ARBA00023157"/>
    </source>
</evidence>
<dbReference type="GO" id="GO:0007157">
    <property type="term" value="P:heterophilic cell-cell adhesion via plasma membrane cell adhesion molecules"/>
    <property type="evidence" value="ECO:0007669"/>
    <property type="project" value="TreeGrafter"/>
</dbReference>
<dbReference type="GO" id="GO:0048666">
    <property type="term" value="P:neuron development"/>
    <property type="evidence" value="ECO:0007669"/>
    <property type="project" value="UniProtKB-ARBA"/>
</dbReference>
<dbReference type="AlphaFoldDB" id="E4X253"/>
<dbReference type="GO" id="GO:0032991">
    <property type="term" value="C:protein-containing complex"/>
    <property type="evidence" value="ECO:0007669"/>
    <property type="project" value="TreeGrafter"/>
</dbReference>
<dbReference type="PROSITE" id="PS50026">
    <property type="entry name" value="EGF_3"/>
    <property type="match status" value="3"/>
</dbReference>
<dbReference type="GO" id="GO:0042063">
    <property type="term" value="P:gliogenesis"/>
    <property type="evidence" value="ECO:0007669"/>
    <property type="project" value="UniProtKB-ARBA"/>
</dbReference>
<dbReference type="InterPro" id="IPR051022">
    <property type="entry name" value="Notch_Cell-Fate_Det"/>
</dbReference>
<accession>E4X253</accession>
<dbReference type="EMBL" id="FN653022">
    <property type="protein sequence ID" value="CBY07399.1"/>
    <property type="molecule type" value="Genomic_DNA"/>
</dbReference>
<keyword evidence="4 6" id="KW-1015">Disulfide bond</keyword>
<feature type="disulfide bond" evidence="6">
    <location>
        <begin position="69"/>
        <end position="86"/>
    </location>
</feature>
<feature type="disulfide bond" evidence="6">
    <location>
        <begin position="107"/>
        <end position="124"/>
    </location>
</feature>
<dbReference type="Proteomes" id="UP000001307">
    <property type="component" value="Unassembled WGS sequence"/>
</dbReference>
<dbReference type="OrthoDB" id="430340at2759"/>
<evidence type="ECO:0000256" key="6">
    <source>
        <dbReference type="PROSITE-ProRule" id="PRU00076"/>
    </source>
</evidence>
<dbReference type="SMART" id="SM00181">
    <property type="entry name" value="EGF"/>
    <property type="match status" value="3"/>
</dbReference>
<name>E4X253_OIKDI</name>
<evidence type="ECO:0000259" key="7">
    <source>
        <dbReference type="PROSITE" id="PS50026"/>
    </source>
</evidence>
<dbReference type="PANTHER" id="PTHR24049">
    <property type="entry name" value="CRUMBS FAMILY MEMBER"/>
    <property type="match status" value="1"/>
</dbReference>
<keyword evidence="3" id="KW-0677">Repeat</keyword>
<organism evidence="8">
    <name type="scientific">Oikopleura dioica</name>
    <name type="common">Tunicate</name>
    <dbReference type="NCBI Taxonomy" id="34765"/>
    <lineage>
        <taxon>Eukaryota</taxon>
        <taxon>Metazoa</taxon>
        <taxon>Chordata</taxon>
        <taxon>Tunicata</taxon>
        <taxon>Appendicularia</taxon>
        <taxon>Copelata</taxon>
        <taxon>Oikopleuridae</taxon>
        <taxon>Oikopleura</taxon>
    </lineage>
</organism>
<dbReference type="GO" id="GO:0045197">
    <property type="term" value="P:establishment or maintenance of epithelial cell apical/basal polarity"/>
    <property type="evidence" value="ECO:0007669"/>
    <property type="project" value="TreeGrafter"/>
</dbReference>
<dbReference type="PANTHER" id="PTHR24049:SF22">
    <property type="entry name" value="DROSOPHILA CRUMBS HOMOLOG"/>
    <property type="match status" value="1"/>
</dbReference>
<evidence type="ECO:0000313" key="8">
    <source>
        <dbReference type="EMBL" id="CBY07399.1"/>
    </source>
</evidence>
<comment type="caution">
    <text evidence="6">Lacks conserved residue(s) required for the propagation of feature annotation.</text>
</comment>
<dbReference type="FunFam" id="2.10.25.10:FF:000230">
    <property type="entry name" value="Delta-like protein"/>
    <property type="match status" value="1"/>
</dbReference>
<sequence length="186" mass="20297">MDIPEMNVKRPHALRNHVKMRETARLLWRISLVTVKMVLPGRFATKESAFKQGFSGLTCAQRICVENLCENGGTCSISSEDLEEKCSCLGGYFGDLCEKTPCSSKPCKNGGQCFSDGLSDKFECICADGYSGDTCETEVCIVMSCLNNGTCIRNEEIETCHCIGAFFGDTCEKTPCNPDPCEHGGT</sequence>
<keyword evidence="5" id="KW-0325">Glycoprotein</keyword>
<keyword evidence="9" id="KW-1185">Reference proteome</keyword>
<feature type="domain" description="EGF-like" evidence="7">
    <location>
        <begin position="60"/>
        <end position="95"/>
    </location>
</feature>
<dbReference type="InterPro" id="IPR000742">
    <property type="entry name" value="EGF"/>
</dbReference>
<evidence type="ECO:0000256" key="2">
    <source>
        <dbReference type="ARBA" id="ARBA00022729"/>
    </source>
</evidence>
<keyword evidence="2" id="KW-0732">Signal</keyword>
<evidence type="ECO:0000313" key="9">
    <source>
        <dbReference type="Proteomes" id="UP000001307"/>
    </source>
</evidence>
<evidence type="ECO:0000256" key="3">
    <source>
        <dbReference type="ARBA" id="ARBA00022737"/>
    </source>
</evidence>
<reference evidence="8" key="1">
    <citation type="journal article" date="2010" name="Science">
        <title>Plasticity of animal genome architecture unmasked by rapid evolution of a pelagic tunicate.</title>
        <authorList>
            <person name="Denoeud F."/>
            <person name="Henriet S."/>
            <person name="Mungpakdee S."/>
            <person name="Aury J.M."/>
            <person name="Da Silva C."/>
            <person name="Brinkmann H."/>
            <person name="Mikhaleva J."/>
            <person name="Olsen L.C."/>
            <person name="Jubin C."/>
            <person name="Canestro C."/>
            <person name="Bouquet J.M."/>
            <person name="Danks G."/>
            <person name="Poulain J."/>
            <person name="Campsteijn C."/>
            <person name="Adamski M."/>
            <person name="Cross I."/>
            <person name="Yadetie F."/>
            <person name="Muffato M."/>
            <person name="Louis A."/>
            <person name="Butcher S."/>
            <person name="Tsagkogeorga G."/>
            <person name="Konrad A."/>
            <person name="Singh S."/>
            <person name="Jensen M.F."/>
            <person name="Cong E.H."/>
            <person name="Eikeseth-Otteraa H."/>
            <person name="Noel B."/>
            <person name="Anthouard V."/>
            <person name="Porcel B.M."/>
            <person name="Kachouri-Lafond R."/>
            <person name="Nishino A."/>
            <person name="Ugolini M."/>
            <person name="Chourrout P."/>
            <person name="Nishida H."/>
            <person name="Aasland R."/>
            <person name="Huzurbazar S."/>
            <person name="Westhof E."/>
            <person name="Delsuc F."/>
            <person name="Lehrach H."/>
            <person name="Reinhardt R."/>
            <person name="Weissenbach J."/>
            <person name="Roy S.W."/>
            <person name="Artiguenave F."/>
            <person name="Postlethwait J.H."/>
            <person name="Manak J.R."/>
            <person name="Thompson E.M."/>
            <person name="Jaillon O."/>
            <person name="Du Pasquier L."/>
            <person name="Boudinot P."/>
            <person name="Liberles D.A."/>
            <person name="Volff J.N."/>
            <person name="Philippe H."/>
            <person name="Lenhard B."/>
            <person name="Roest Crollius H."/>
            <person name="Wincker P."/>
            <person name="Chourrout D."/>
        </authorList>
    </citation>
    <scope>NUCLEOTIDE SEQUENCE [LARGE SCALE GENOMIC DNA]</scope>
</reference>
<feature type="disulfide bond" evidence="6">
    <location>
        <begin position="126"/>
        <end position="135"/>
    </location>
</feature>
<dbReference type="Gene3D" id="2.10.25.10">
    <property type="entry name" value="Laminin"/>
    <property type="match status" value="3"/>
</dbReference>
<proteinExistence type="predicted"/>
<dbReference type="PROSITE" id="PS00022">
    <property type="entry name" value="EGF_1"/>
    <property type="match status" value="2"/>
</dbReference>
<dbReference type="GO" id="GO:0005886">
    <property type="term" value="C:plasma membrane"/>
    <property type="evidence" value="ECO:0007669"/>
    <property type="project" value="UniProtKB-ARBA"/>
</dbReference>
<dbReference type="InParanoid" id="E4X253"/>